<keyword evidence="1" id="KW-0472">Membrane</keyword>
<evidence type="ECO:0000256" key="1">
    <source>
        <dbReference type="SAM" id="Phobius"/>
    </source>
</evidence>
<keyword evidence="1" id="KW-0812">Transmembrane</keyword>
<accession>A0A397W1N2</accession>
<name>A0A397W1N2_9GLOM</name>
<sequence length="123" mass="14085">MTTSMKFQSFYPTIFICVYITLAPTIAAYTTYTYLDMYASSCKIWAEDSNGNLIGGDKDEIYDCDHFIHPDKTFNVPNQTYWVHAKVVASLRDPKVRGPYNENTCFHIYGTVTDWGFDQTSCS</sequence>
<gene>
    <name evidence="2" type="ORF">C2G38_2312752</name>
</gene>
<keyword evidence="1" id="KW-1133">Transmembrane helix</keyword>
<comment type="caution">
    <text evidence="2">The sequence shown here is derived from an EMBL/GenBank/DDBJ whole genome shotgun (WGS) entry which is preliminary data.</text>
</comment>
<evidence type="ECO:0000313" key="3">
    <source>
        <dbReference type="Proteomes" id="UP000266673"/>
    </source>
</evidence>
<evidence type="ECO:0000313" key="2">
    <source>
        <dbReference type="EMBL" id="RIB28655.1"/>
    </source>
</evidence>
<dbReference type="Proteomes" id="UP000266673">
    <property type="component" value="Unassembled WGS sequence"/>
</dbReference>
<proteinExistence type="predicted"/>
<dbReference type="OrthoDB" id="2303120at2759"/>
<keyword evidence="3" id="KW-1185">Reference proteome</keyword>
<dbReference type="EMBL" id="QKWP01000059">
    <property type="protein sequence ID" value="RIB28655.1"/>
    <property type="molecule type" value="Genomic_DNA"/>
</dbReference>
<protein>
    <submittedName>
        <fullName evidence="2">Uncharacterized protein</fullName>
    </submittedName>
</protein>
<dbReference type="AlphaFoldDB" id="A0A397W1N2"/>
<organism evidence="2 3">
    <name type="scientific">Gigaspora rosea</name>
    <dbReference type="NCBI Taxonomy" id="44941"/>
    <lineage>
        <taxon>Eukaryota</taxon>
        <taxon>Fungi</taxon>
        <taxon>Fungi incertae sedis</taxon>
        <taxon>Mucoromycota</taxon>
        <taxon>Glomeromycotina</taxon>
        <taxon>Glomeromycetes</taxon>
        <taxon>Diversisporales</taxon>
        <taxon>Gigasporaceae</taxon>
        <taxon>Gigaspora</taxon>
    </lineage>
</organism>
<reference evidence="2 3" key="1">
    <citation type="submission" date="2018-06" db="EMBL/GenBank/DDBJ databases">
        <title>Comparative genomics reveals the genomic features of Rhizophagus irregularis, R. cerebriforme, R. diaphanum and Gigaspora rosea, and their symbiotic lifestyle signature.</title>
        <authorList>
            <person name="Morin E."/>
            <person name="San Clemente H."/>
            <person name="Chen E.C.H."/>
            <person name="De La Providencia I."/>
            <person name="Hainaut M."/>
            <person name="Kuo A."/>
            <person name="Kohler A."/>
            <person name="Murat C."/>
            <person name="Tang N."/>
            <person name="Roy S."/>
            <person name="Loubradou J."/>
            <person name="Henrissat B."/>
            <person name="Grigoriev I.V."/>
            <person name="Corradi N."/>
            <person name="Roux C."/>
            <person name="Martin F.M."/>
        </authorList>
    </citation>
    <scope>NUCLEOTIDE SEQUENCE [LARGE SCALE GENOMIC DNA]</scope>
    <source>
        <strain evidence="2 3">DAOM 194757</strain>
    </source>
</reference>
<feature type="transmembrane region" description="Helical" evidence="1">
    <location>
        <begin position="12"/>
        <end position="35"/>
    </location>
</feature>